<proteinExistence type="predicted"/>
<feature type="coiled-coil region" evidence="1">
    <location>
        <begin position="1"/>
        <end position="28"/>
    </location>
</feature>
<accession>A0A017RUA1</accession>
<comment type="caution">
    <text evidence="2">The sequence shown here is derived from an EMBL/GenBank/DDBJ whole genome shotgun (WGS) entry which is preliminary data.</text>
</comment>
<protein>
    <submittedName>
        <fullName evidence="2">Uncharacterized protein</fullName>
    </submittedName>
</protein>
<dbReference type="AlphaFoldDB" id="A0A017RUA1"/>
<dbReference type="EMBL" id="AZQP01000055">
    <property type="protein sequence ID" value="EYE87465.1"/>
    <property type="molecule type" value="Genomic_DNA"/>
</dbReference>
<name>A0A017RUA1_9CLOT</name>
<gene>
    <name evidence="2" type="ORF">Q428_13200</name>
</gene>
<reference evidence="2 3" key="1">
    <citation type="journal article" date="2014" name="Genome Announc.">
        <title>Draft Genome Sequence of Fervidicella metallireducens Strain AeBT, an Iron-Reducing Thermoanaerobe from the Great Artesian Basin.</title>
        <authorList>
            <person name="Patel B.K."/>
        </authorList>
    </citation>
    <scope>NUCLEOTIDE SEQUENCE [LARGE SCALE GENOMIC DNA]</scope>
    <source>
        <strain evidence="2 3">AeB</strain>
    </source>
</reference>
<keyword evidence="1" id="KW-0175">Coiled coil</keyword>
<dbReference type="STRING" id="1403537.Q428_13200"/>
<sequence length="49" mass="5931">MKKFKAKLKELTLRNNTMEMEYRMLNKITIQILLDLVISSTWKIKNFNV</sequence>
<keyword evidence="3" id="KW-1185">Reference proteome</keyword>
<dbReference type="RefSeq" id="WP_161633630.1">
    <property type="nucleotide sequence ID" value="NZ_AZQP01000055.1"/>
</dbReference>
<evidence type="ECO:0000313" key="2">
    <source>
        <dbReference type="EMBL" id="EYE87465.1"/>
    </source>
</evidence>
<evidence type="ECO:0000313" key="3">
    <source>
        <dbReference type="Proteomes" id="UP000019681"/>
    </source>
</evidence>
<organism evidence="2 3">
    <name type="scientific">Fervidicella metallireducens AeB</name>
    <dbReference type="NCBI Taxonomy" id="1403537"/>
    <lineage>
        <taxon>Bacteria</taxon>
        <taxon>Bacillati</taxon>
        <taxon>Bacillota</taxon>
        <taxon>Clostridia</taxon>
        <taxon>Eubacteriales</taxon>
        <taxon>Clostridiaceae</taxon>
        <taxon>Fervidicella</taxon>
    </lineage>
</organism>
<evidence type="ECO:0000256" key="1">
    <source>
        <dbReference type="SAM" id="Coils"/>
    </source>
</evidence>
<dbReference type="Proteomes" id="UP000019681">
    <property type="component" value="Unassembled WGS sequence"/>
</dbReference>